<evidence type="ECO:0000313" key="4">
    <source>
        <dbReference type="Proteomes" id="UP000590511"/>
    </source>
</evidence>
<comment type="caution">
    <text evidence="3">The sequence shown here is derived from an EMBL/GenBank/DDBJ whole genome shotgun (WGS) entry which is preliminary data.</text>
</comment>
<name>A0A7W7MJN9_9ACTN</name>
<dbReference type="RefSeq" id="WP_188124379.1">
    <property type="nucleotide sequence ID" value="NZ_BOMP01000143.1"/>
</dbReference>
<gene>
    <name evidence="2" type="ORF">Alo02nite_77470</name>
    <name evidence="3" type="ORF">BJ964_006712</name>
</gene>
<evidence type="ECO:0000313" key="2">
    <source>
        <dbReference type="EMBL" id="GIE44849.1"/>
    </source>
</evidence>
<reference evidence="2 5" key="2">
    <citation type="submission" date="2021-01" db="EMBL/GenBank/DDBJ databases">
        <title>Whole genome shotgun sequence of Actinoplanes lobatus NBRC 12513.</title>
        <authorList>
            <person name="Komaki H."/>
            <person name="Tamura T."/>
        </authorList>
    </citation>
    <scope>NUCLEOTIDE SEQUENCE [LARGE SCALE GENOMIC DNA]</scope>
    <source>
        <strain evidence="2 5">NBRC 12513</strain>
    </source>
</reference>
<dbReference type="AlphaFoldDB" id="A0A7W7MJN9"/>
<accession>A0A7W7MJN9</accession>
<evidence type="ECO:0000256" key="1">
    <source>
        <dbReference type="SAM" id="SignalP"/>
    </source>
</evidence>
<dbReference type="Proteomes" id="UP000590511">
    <property type="component" value="Unassembled WGS sequence"/>
</dbReference>
<evidence type="ECO:0000313" key="3">
    <source>
        <dbReference type="EMBL" id="MBB4752551.1"/>
    </source>
</evidence>
<protein>
    <submittedName>
        <fullName evidence="3">Uncharacterized protein</fullName>
    </submittedName>
</protein>
<feature type="chain" id="PRO_5030865044" evidence="1">
    <location>
        <begin position="42"/>
        <end position="177"/>
    </location>
</feature>
<dbReference type="EMBL" id="BOMP01000143">
    <property type="protein sequence ID" value="GIE44849.1"/>
    <property type="molecule type" value="Genomic_DNA"/>
</dbReference>
<keyword evidence="5" id="KW-1185">Reference proteome</keyword>
<keyword evidence="1" id="KW-0732">Signal</keyword>
<sequence length="177" mass="18872">MFTKYFHIPARFTPARTCTAAVLLVSGVLVAVTGTAGSAQAAGQTDLVLIDTDRIDVALIYPPLPNNFEPTGPARFLWQPDFASNTYTPKLEAVVAMRDASGFCGKVKITAYDAANTVIDRAQSFPLCPTSNSIDFDPAEPTLSAIPEADLHHVTVEAMLQLAPGGYARQAAVDVYP</sequence>
<dbReference type="EMBL" id="JACHNC010000001">
    <property type="protein sequence ID" value="MBB4752551.1"/>
    <property type="molecule type" value="Genomic_DNA"/>
</dbReference>
<dbReference type="Proteomes" id="UP000631312">
    <property type="component" value="Unassembled WGS sequence"/>
</dbReference>
<organism evidence="3 4">
    <name type="scientific">Actinoplanes lobatus</name>
    <dbReference type="NCBI Taxonomy" id="113568"/>
    <lineage>
        <taxon>Bacteria</taxon>
        <taxon>Bacillati</taxon>
        <taxon>Actinomycetota</taxon>
        <taxon>Actinomycetes</taxon>
        <taxon>Micromonosporales</taxon>
        <taxon>Micromonosporaceae</taxon>
        <taxon>Actinoplanes</taxon>
    </lineage>
</organism>
<proteinExistence type="predicted"/>
<feature type="signal peptide" evidence="1">
    <location>
        <begin position="1"/>
        <end position="41"/>
    </location>
</feature>
<evidence type="ECO:0000313" key="5">
    <source>
        <dbReference type="Proteomes" id="UP000631312"/>
    </source>
</evidence>
<reference evidence="3 4" key="1">
    <citation type="submission" date="2020-08" db="EMBL/GenBank/DDBJ databases">
        <title>Sequencing the genomes of 1000 actinobacteria strains.</title>
        <authorList>
            <person name="Klenk H.-P."/>
        </authorList>
    </citation>
    <scope>NUCLEOTIDE SEQUENCE [LARGE SCALE GENOMIC DNA]</scope>
    <source>
        <strain evidence="3 4">DSM 43150</strain>
    </source>
</reference>